<dbReference type="GO" id="GO:0016491">
    <property type="term" value="F:oxidoreductase activity"/>
    <property type="evidence" value="ECO:0007669"/>
    <property type="project" value="InterPro"/>
</dbReference>
<evidence type="ECO:0000256" key="2">
    <source>
        <dbReference type="ARBA" id="ARBA00022643"/>
    </source>
</evidence>
<accession>A0A9D9DC90</accession>
<dbReference type="EMBL" id="JADINH010000109">
    <property type="protein sequence ID" value="MBO8415740.1"/>
    <property type="molecule type" value="Genomic_DNA"/>
</dbReference>
<organism evidence="4 5">
    <name type="scientific">Candidatus Avisuccinivibrio stercorigallinarum</name>
    <dbReference type="NCBI Taxonomy" id="2840704"/>
    <lineage>
        <taxon>Bacteria</taxon>
        <taxon>Pseudomonadati</taxon>
        <taxon>Pseudomonadota</taxon>
        <taxon>Gammaproteobacteria</taxon>
        <taxon>Aeromonadales</taxon>
        <taxon>Succinivibrionaceae</taxon>
        <taxon>Succinivibrionaceae incertae sedis</taxon>
        <taxon>Candidatus Avisuccinivibrio</taxon>
    </lineage>
</organism>
<comment type="caution">
    <text evidence="4">The sequence shown here is derived from an EMBL/GenBank/DDBJ whole genome shotgun (WGS) entry which is preliminary data.</text>
</comment>
<feature type="domain" description="NADPH-dependent FMN reductase-like" evidence="3">
    <location>
        <begin position="5"/>
        <end position="119"/>
    </location>
</feature>
<evidence type="ECO:0000256" key="1">
    <source>
        <dbReference type="ARBA" id="ARBA00022630"/>
    </source>
</evidence>
<gene>
    <name evidence="4" type="ORF">IAB19_05115</name>
</gene>
<dbReference type="SUPFAM" id="SSF52218">
    <property type="entry name" value="Flavoproteins"/>
    <property type="match status" value="1"/>
</dbReference>
<dbReference type="AlphaFoldDB" id="A0A9D9DC90"/>
<evidence type="ECO:0000313" key="5">
    <source>
        <dbReference type="Proteomes" id="UP000823631"/>
    </source>
</evidence>
<name>A0A9D9DC90_9GAMM</name>
<dbReference type="Pfam" id="PF03358">
    <property type="entry name" value="FMN_red"/>
    <property type="match status" value="1"/>
</dbReference>
<dbReference type="InterPro" id="IPR051796">
    <property type="entry name" value="ISF_SsuE-like"/>
</dbReference>
<dbReference type="InterPro" id="IPR029039">
    <property type="entry name" value="Flavoprotein-like_sf"/>
</dbReference>
<reference evidence="4" key="1">
    <citation type="submission" date="2020-10" db="EMBL/GenBank/DDBJ databases">
        <authorList>
            <person name="Gilroy R."/>
        </authorList>
    </citation>
    <scope>NUCLEOTIDE SEQUENCE</scope>
    <source>
        <strain evidence="4">17213</strain>
    </source>
</reference>
<proteinExistence type="predicted"/>
<dbReference type="PANTHER" id="PTHR43278">
    <property type="entry name" value="NAD(P)H-DEPENDENT FMN-CONTAINING OXIDOREDUCTASE YWQN-RELATED"/>
    <property type="match status" value="1"/>
</dbReference>
<keyword evidence="2" id="KW-0288">FMN</keyword>
<dbReference type="Proteomes" id="UP000823631">
    <property type="component" value="Unassembled WGS sequence"/>
</dbReference>
<dbReference type="Gene3D" id="3.40.50.360">
    <property type="match status" value="1"/>
</dbReference>
<evidence type="ECO:0000259" key="3">
    <source>
        <dbReference type="Pfam" id="PF03358"/>
    </source>
</evidence>
<protein>
    <submittedName>
        <fullName evidence="4">Flavodoxin family protein</fullName>
    </submittedName>
</protein>
<dbReference type="InterPro" id="IPR005025">
    <property type="entry name" value="FMN_Rdtase-like_dom"/>
</dbReference>
<reference evidence="4" key="2">
    <citation type="journal article" date="2021" name="PeerJ">
        <title>Extensive microbial diversity within the chicken gut microbiome revealed by metagenomics and culture.</title>
        <authorList>
            <person name="Gilroy R."/>
            <person name="Ravi A."/>
            <person name="Getino M."/>
            <person name="Pursley I."/>
            <person name="Horton D.L."/>
            <person name="Alikhan N.F."/>
            <person name="Baker D."/>
            <person name="Gharbi K."/>
            <person name="Hall N."/>
            <person name="Watson M."/>
            <person name="Adriaenssens E.M."/>
            <person name="Foster-Nyarko E."/>
            <person name="Jarju S."/>
            <person name="Secka A."/>
            <person name="Antonio M."/>
            <person name="Oren A."/>
            <person name="Chaudhuri R.R."/>
            <person name="La Ragione R."/>
            <person name="Hildebrand F."/>
            <person name="Pallen M.J."/>
        </authorList>
    </citation>
    <scope>NUCLEOTIDE SEQUENCE</scope>
    <source>
        <strain evidence="4">17213</strain>
    </source>
</reference>
<dbReference type="PANTHER" id="PTHR43278:SF2">
    <property type="entry name" value="IRON-SULFUR FLAVOPROTEIN"/>
    <property type="match status" value="1"/>
</dbReference>
<keyword evidence="1" id="KW-0285">Flavoprotein</keyword>
<sequence length="183" mass="20009">MQAKNIVILNGSPRREGNTSALIAAFTQGAQEAGHQVKTFLLHQLHLQGCQGCFRGRSTDACPCVIQDDMNDIYPAVREAQVVVLASPLYYWNLSGQLLTALDRLFALEEGGQNLLRGHERGAVLLMAAEGSEFQIPKAYFELLLKRLKWRSLGMVCAGGVMDLGDIKGRPEIDAARALGRSL</sequence>
<evidence type="ECO:0000313" key="4">
    <source>
        <dbReference type="EMBL" id="MBO8415740.1"/>
    </source>
</evidence>